<comment type="caution">
    <text evidence="1">The sequence shown here is derived from an EMBL/GenBank/DDBJ whole genome shotgun (WGS) entry which is preliminary data.</text>
</comment>
<dbReference type="AlphaFoldDB" id="A0AAW9TM62"/>
<dbReference type="RefSeq" id="WP_153349538.1">
    <property type="nucleotide sequence ID" value="NZ_WISR01000083.1"/>
</dbReference>
<organism evidence="1 2">
    <name type="scientific">Rhizobium meliloti</name>
    <name type="common">Ensifer meliloti</name>
    <name type="synonym">Sinorhizobium meliloti</name>
    <dbReference type="NCBI Taxonomy" id="382"/>
    <lineage>
        <taxon>Bacteria</taxon>
        <taxon>Pseudomonadati</taxon>
        <taxon>Pseudomonadota</taxon>
        <taxon>Alphaproteobacteria</taxon>
        <taxon>Hyphomicrobiales</taxon>
        <taxon>Rhizobiaceae</taxon>
        <taxon>Sinorhizobium/Ensifer group</taxon>
        <taxon>Sinorhizobium</taxon>
    </lineage>
</organism>
<evidence type="ECO:0000313" key="2">
    <source>
        <dbReference type="Proteomes" id="UP000429484"/>
    </source>
</evidence>
<accession>A0AAW9TM62</accession>
<evidence type="ECO:0000313" key="1">
    <source>
        <dbReference type="EMBL" id="MQW32788.1"/>
    </source>
</evidence>
<reference evidence="1 2" key="1">
    <citation type="journal article" date="2013" name="Genome Biol.">
        <title>Comparative genomics of the core and accessory genomes of 48 Sinorhizobium strains comprising five genospecies.</title>
        <authorList>
            <person name="Sugawara M."/>
            <person name="Epstein B."/>
            <person name="Badgley B.D."/>
            <person name="Unno T."/>
            <person name="Xu L."/>
            <person name="Reese J."/>
            <person name="Gyaneshwar P."/>
            <person name="Denny R."/>
            <person name="Mudge J."/>
            <person name="Bharti A.K."/>
            <person name="Farmer A.D."/>
            <person name="May G.D."/>
            <person name="Woodward J.E."/>
            <person name="Medigue C."/>
            <person name="Vallenet D."/>
            <person name="Lajus A."/>
            <person name="Rouy Z."/>
            <person name="Martinez-Vaz B."/>
            <person name="Tiffin P."/>
            <person name="Young N.D."/>
            <person name="Sadowsky M.J."/>
        </authorList>
    </citation>
    <scope>NUCLEOTIDE SEQUENCE [LARGE SCALE GENOMIC DNA]</scope>
    <source>
        <strain evidence="1 2">N6B1</strain>
    </source>
</reference>
<protein>
    <submittedName>
        <fullName evidence="1">Uncharacterized protein</fullName>
    </submittedName>
</protein>
<dbReference type="EMBL" id="WISR01000083">
    <property type="protein sequence ID" value="MQW32788.1"/>
    <property type="molecule type" value="Genomic_DNA"/>
</dbReference>
<gene>
    <name evidence="1" type="ORF">GHK53_08210</name>
</gene>
<proteinExistence type="predicted"/>
<name>A0AAW9TM62_RHIML</name>
<sequence>MTFLEAYAKYGPDTMAIAEALDIKEHEADILINMKMDNDYLRPPWRQRFATSPKPVRFAGYDETEKSWW</sequence>
<dbReference type="Proteomes" id="UP000429484">
    <property type="component" value="Unassembled WGS sequence"/>
</dbReference>